<evidence type="ECO:0000313" key="1">
    <source>
        <dbReference type="EMBL" id="KAI3687039.1"/>
    </source>
</evidence>
<proteinExistence type="predicted"/>
<keyword evidence="2" id="KW-1185">Reference proteome</keyword>
<name>A0ACB8YQ13_9ASTR</name>
<protein>
    <submittedName>
        <fullName evidence="1">Uncharacterized protein</fullName>
    </submittedName>
</protein>
<comment type="caution">
    <text evidence="1">The sequence shown here is derived from an EMBL/GenBank/DDBJ whole genome shotgun (WGS) entry which is preliminary data.</text>
</comment>
<organism evidence="1 2">
    <name type="scientific">Smallanthus sonchifolius</name>
    <dbReference type="NCBI Taxonomy" id="185202"/>
    <lineage>
        <taxon>Eukaryota</taxon>
        <taxon>Viridiplantae</taxon>
        <taxon>Streptophyta</taxon>
        <taxon>Embryophyta</taxon>
        <taxon>Tracheophyta</taxon>
        <taxon>Spermatophyta</taxon>
        <taxon>Magnoliopsida</taxon>
        <taxon>eudicotyledons</taxon>
        <taxon>Gunneridae</taxon>
        <taxon>Pentapetalae</taxon>
        <taxon>asterids</taxon>
        <taxon>campanulids</taxon>
        <taxon>Asterales</taxon>
        <taxon>Asteraceae</taxon>
        <taxon>Asteroideae</taxon>
        <taxon>Heliantheae alliance</taxon>
        <taxon>Millerieae</taxon>
        <taxon>Smallanthus</taxon>
    </lineage>
</organism>
<reference evidence="1 2" key="2">
    <citation type="journal article" date="2022" name="Mol. Ecol. Resour.">
        <title>The genomes of chicory, endive, great burdock and yacon provide insights into Asteraceae paleo-polyploidization history and plant inulin production.</title>
        <authorList>
            <person name="Fan W."/>
            <person name="Wang S."/>
            <person name="Wang H."/>
            <person name="Wang A."/>
            <person name="Jiang F."/>
            <person name="Liu H."/>
            <person name="Zhao H."/>
            <person name="Xu D."/>
            <person name="Zhang Y."/>
        </authorList>
    </citation>
    <scope>NUCLEOTIDE SEQUENCE [LARGE SCALE GENOMIC DNA]</scope>
    <source>
        <strain evidence="2">cv. Yunnan</strain>
        <tissue evidence="1">Leaves</tissue>
    </source>
</reference>
<dbReference type="Proteomes" id="UP001056120">
    <property type="component" value="Linkage Group LG27"/>
</dbReference>
<gene>
    <name evidence="1" type="ORF">L1987_80729</name>
</gene>
<accession>A0ACB8YQ13</accession>
<reference evidence="2" key="1">
    <citation type="journal article" date="2022" name="Mol. Ecol. Resour.">
        <title>The genomes of chicory, endive, great burdock and yacon provide insights into Asteraceae palaeo-polyploidization history and plant inulin production.</title>
        <authorList>
            <person name="Fan W."/>
            <person name="Wang S."/>
            <person name="Wang H."/>
            <person name="Wang A."/>
            <person name="Jiang F."/>
            <person name="Liu H."/>
            <person name="Zhao H."/>
            <person name="Xu D."/>
            <person name="Zhang Y."/>
        </authorList>
    </citation>
    <scope>NUCLEOTIDE SEQUENCE [LARGE SCALE GENOMIC DNA]</scope>
    <source>
        <strain evidence="2">cv. Yunnan</strain>
    </source>
</reference>
<dbReference type="EMBL" id="CM042044">
    <property type="protein sequence ID" value="KAI3687039.1"/>
    <property type="molecule type" value="Genomic_DNA"/>
</dbReference>
<sequence length="122" mass="13496">MVRTPLSMQSQTTVKKVDFNSNGGLATGLCRGMSKEQVVEKARSMVAYARSFGCNDVEFSPEDAGRVFLCIVKFEAKKMRREVAAMEKEMDEVKPSLTLCGIARRRKRKKGTKQGKVGSAEA</sequence>
<evidence type="ECO:0000313" key="2">
    <source>
        <dbReference type="Proteomes" id="UP001056120"/>
    </source>
</evidence>